<dbReference type="Proteomes" id="UP000657918">
    <property type="component" value="Unassembled WGS sequence"/>
</dbReference>
<accession>A0A835JID4</accession>
<gene>
    <name evidence="1" type="ORF">SADUNF_Sadunf13G0020000</name>
</gene>
<organism evidence="1 2">
    <name type="scientific">Salix dunnii</name>
    <dbReference type="NCBI Taxonomy" id="1413687"/>
    <lineage>
        <taxon>Eukaryota</taxon>
        <taxon>Viridiplantae</taxon>
        <taxon>Streptophyta</taxon>
        <taxon>Embryophyta</taxon>
        <taxon>Tracheophyta</taxon>
        <taxon>Spermatophyta</taxon>
        <taxon>Magnoliopsida</taxon>
        <taxon>eudicotyledons</taxon>
        <taxon>Gunneridae</taxon>
        <taxon>Pentapetalae</taxon>
        <taxon>rosids</taxon>
        <taxon>fabids</taxon>
        <taxon>Malpighiales</taxon>
        <taxon>Salicaceae</taxon>
        <taxon>Saliceae</taxon>
        <taxon>Salix</taxon>
    </lineage>
</organism>
<proteinExistence type="predicted"/>
<evidence type="ECO:0000313" key="1">
    <source>
        <dbReference type="EMBL" id="KAF9669971.1"/>
    </source>
</evidence>
<comment type="caution">
    <text evidence="1">The sequence shown here is derived from an EMBL/GenBank/DDBJ whole genome shotgun (WGS) entry which is preliminary data.</text>
</comment>
<reference evidence="1 2" key="1">
    <citation type="submission" date="2020-10" db="EMBL/GenBank/DDBJ databases">
        <title>Plant Genome Project.</title>
        <authorList>
            <person name="Zhang R.-G."/>
        </authorList>
    </citation>
    <scope>NUCLEOTIDE SEQUENCE [LARGE SCALE GENOMIC DNA]</scope>
    <source>
        <strain evidence="1">FAFU-HL-1</strain>
        <tissue evidence="1">Leaf</tissue>
    </source>
</reference>
<keyword evidence="2" id="KW-1185">Reference proteome</keyword>
<dbReference type="AlphaFoldDB" id="A0A835JID4"/>
<name>A0A835JID4_9ROSI</name>
<sequence length="82" mass="9700">MGSTSMIYYWIYQITCSLEQGNARELEFEHGCHDFCWDKDYTSVNTEVIGYNVYGTLPLRKRNCIRAKPRHEIQYCTDHLSV</sequence>
<evidence type="ECO:0000313" key="2">
    <source>
        <dbReference type="Proteomes" id="UP000657918"/>
    </source>
</evidence>
<protein>
    <submittedName>
        <fullName evidence="1">Uncharacterized protein</fullName>
    </submittedName>
</protein>
<dbReference type="EMBL" id="JADGMS010000013">
    <property type="protein sequence ID" value="KAF9669971.1"/>
    <property type="molecule type" value="Genomic_DNA"/>
</dbReference>